<evidence type="ECO:0000313" key="2">
    <source>
        <dbReference type="Proteomes" id="UP000800038"/>
    </source>
</evidence>
<organism evidence="1 2">
    <name type="scientific">Clathrospora elynae</name>
    <dbReference type="NCBI Taxonomy" id="706981"/>
    <lineage>
        <taxon>Eukaryota</taxon>
        <taxon>Fungi</taxon>
        <taxon>Dikarya</taxon>
        <taxon>Ascomycota</taxon>
        <taxon>Pezizomycotina</taxon>
        <taxon>Dothideomycetes</taxon>
        <taxon>Pleosporomycetidae</taxon>
        <taxon>Pleosporales</taxon>
        <taxon>Diademaceae</taxon>
        <taxon>Clathrospora</taxon>
    </lineage>
</organism>
<gene>
    <name evidence="1" type="ORF">EJ02DRAFT_492080</name>
</gene>
<keyword evidence="2" id="KW-1185">Reference proteome</keyword>
<reference evidence="1" key="1">
    <citation type="journal article" date="2020" name="Stud. Mycol.">
        <title>101 Dothideomycetes genomes: a test case for predicting lifestyles and emergence of pathogens.</title>
        <authorList>
            <person name="Haridas S."/>
            <person name="Albert R."/>
            <person name="Binder M."/>
            <person name="Bloem J."/>
            <person name="Labutti K."/>
            <person name="Salamov A."/>
            <person name="Andreopoulos B."/>
            <person name="Baker S."/>
            <person name="Barry K."/>
            <person name="Bills G."/>
            <person name="Bluhm B."/>
            <person name="Cannon C."/>
            <person name="Castanera R."/>
            <person name="Culley D."/>
            <person name="Daum C."/>
            <person name="Ezra D."/>
            <person name="Gonzalez J."/>
            <person name="Henrissat B."/>
            <person name="Kuo A."/>
            <person name="Liang C."/>
            <person name="Lipzen A."/>
            <person name="Lutzoni F."/>
            <person name="Magnuson J."/>
            <person name="Mondo S."/>
            <person name="Nolan M."/>
            <person name="Ohm R."/>
            <person name="Pangilinan J."/>
            <person name="Park H.-J."/>
            <person name="Ramirez L."/>
            <person name="Alfaro M."/>
            <person name="Sun H."/>
            <person name="Tritt A."/>
            <person name="Yoshinaga Y."/>
            <person name="Zwiers L.-H."/>
            <person name="Turgeon B."/>
            <person name="Goodwin S."/>
            <person name="Spatafora J."/>
            <person name="Crous P."/>
            <person name="Grigoriev I."/>
        </authorList>
    </citation>
    <scope>NUCLEOTIDE SEQUENCE</scope>
    <source>
        <strain evidence="1">CBS 161.51</strain>
    </source>
</reference>
<sequence>MPSPNYITAPGLAVAVSPLHPTFGKMTSSPELIRYQPVLQDRQNTSGTDKTNAINPTVEELRMSPLVWWKVKEHLEPQQQVQRGYAVLGHVPEADNSSKDNASVPNGAAQTPVLLNTNSPWSAFLCGSQGSGKLHALSCMLENCLLTDKTILP</sequence>
<proteinExistence type="predicted"/>
<accession>A0A6A5TDI1</accession>
<evidence type="ECO:0000313" key="1">
    <source>
        <dbReference type="EMBL" id="KAF1946957.1"/>
    </source>
</evidence>
<dbReference type="AlphaFoldDB" id="A0A6A5TDI1"/>
<dbReference type="Proteomes" id="UP000800038">
    <property type="component" value="Unassembled WGS sequence"/>
</dbReference>
<protein>
    <submittedName>
        <fullName evidence="1">Uncharacterized protein</fullName>
    </submittedName>
</protein>
<name>A0A6A5TDI1_9PLEO</name>
<dbReference type="OrthoDB" id="2316594at2759"/>
<dbReference type="EMBL" id="ML976001">
    <property type="protein sequence ID" value="KAF1946957.1"/>
    <property type="molecule type" value="Genomic_DNA"/>
</dbReference>